<accession>G3HG70</accession>
<organism evidence="1 2">
    <name type="scientific">Cricetulus griseus</name>
    <name type="common">Chinese hamster</name>
    <name type="synonym">Cricetulus barabensis griseus</name>
    <dbReference type="NCBI Taxonomy" id="10029"/>
    <lineage>
        <taxon>Eukaryota</taxon>
        <taxon>Metazoa</taxon>
        <taxon>Chordata</taxon>
        <taxon>Craniata</taxon>
        <taxon>Vertebrata</taxon>
        <taxon>Euteleostomi</taxon>
        <taxon>Mammalia</taxon>
        <taxon>Eutheria</taxon>
        <taxon>Euarchontoglires</taxon>
        <taxon>Glires</taxon>
        <taxon>Rodentia</taxon>
        <taxon>Myomorpha</taxon>
        <taxon>Muroidea</taxon>
        <taxon>Cricetidae</taxon>
        <taxon>Cricetinae</taxon>
        <taxon>Cricetulus</taxon>
    </lineage>
</organism>
<protein>
    <submittedName>
        <fullName evidence="1">Uncharacterized protein</fullName>
    </submittedName>
</protein>
<dbReference type="AlphaFoldDB" id="G3HG70"/>
<gene>
    <name evidence="1" type="ORF">I79_009589</name>
</gene>
<reference evidence="2" key="1">
    <citation type="journal article" date="2011" name="Nat. Biotechnol.">
        <title>The genomic sequence of the Chinese hamster ovary (CHO)-K1 cell line.</title>
        <authorList>
            <person name="Xu X."/>
            <person name="Nagarajan H."/>
            <person name="Lewis N.E."/>
            <person name="Pan S."/>
            <person name="Cai Z."/>
            <person name="Liu X."/>
            <person name="Chen W."/>
            <person name="Xie M."/>
            <person name="Wang W."/>
            <person name="Hammond S."/>
            <person name="Andersen M.R."/>
            <person name="Neff N."/>
            <person name="Passarelli B."/>
            <person name="Koh W."/>
            <person name="Fan H.C."/>
            <person name="Wang J."/>
            <person name="Gui Y."/>
            <person name="Lee K.H."/>
            <person name="Betenbaugh M.J."/>
            <person name="Quake S.R."/>
            <person name="Famili I."/>
            <person name="Palsson B.O."/>
            <person name="Wang J."/>
        </authorList>
    </citation>
    <scope>NUCLEOTIDE SEQUENCE [LARGE SCALE GENOMIC DNA]</scope>
    <source>
        <strain evidence="2">CHO K1 cell line</strain>
    </source>
</reference>
<evidence type="ECO:0000313" key="2">
    <source>
        <dbReference type="Proteomes" id="UP000001075"/>
    </source>
</evidence>
<proteinExistence type="predicted"/>
<name>G3HG70_CRIGR</name>
<evidence type="ECO:0000313" key="1">
    <source>
        <dbReference type="EMBL" id="EGW07041.1"/>
    </source>
</evidence>
<dbReference type="InParanoid" id="G3HG70"/>
<dbReference type="Proteomes" id="UP000001075">
    <property type="component" value="Unassembled WGS sequence"/>
</dbReference>
<dbReference type="EMBL" id="JH000344">
    <property type="protein sequence ID" value="EGW07041.1"/>
    <property type="molecule type" value="Genomic_DNA"/>
</dbReference>
<sequence>MCAGCACEDQKAKPSGALKLEVQVVVSCLLSTGDQTRILCNCQAICSPANEF</sequence>